<feature type="region of interest" description="Disordered" evidence="1">
    <location>
        <begin position="57"/>
        <end position="76"/>
    </location>
</feature>
<reference evidence="2" key="1">
    <citation type="submission" date="2022-12" db="EMBL/GenBank/DDBJ databases">
        <title>Draft genome assemblies for two species of Escallonia (Escalloniales).</title>
        <authorList>
            <person name="Chanderbali A."/>
            <person name="Dervinis C."/>
            <person name="Anghel I."/>
            <person name="Soltis D."/>
            <person name="Soltis P."/>
            <person name="Zapata F."/>
        </authorList>
    </citation>
    <scope>NUCLEOTIDE SEQUENCE</scope>
    <source>
        <strain evidence="2">UCBG64.0493</strain>
        <tissue evidence="2">Leaf</tissue>
    </source>
</reference>
<evidence type="ECO:0000313" key="3">
    <source>
        <dbReference type="Proteomes" id="UP001188597"/>
    </source>
</evidence>
<protein>
    <submittedName>
        <fullName evidence="2">Uncharacterized protein</fullName>
    </submittedName>
</protein>
<accession>A0AA88XAQ2</accession>
<keyword evidence="3" id="KW-1185">Reference proteome</keyword>
<organism evidence="2 3">
    <name type="scientific">Escallonia herrerae</name>
    <dbReference type="NCBI Taxonomy" id="1293975"/>
    <lineage>
        <taxon>Eukaryota</taxon>
        <taxon>Viridiplantae</taxon>
        <taxon>Streptophyta</taxon>
        <taxon>Embryophyta</taxon>
        <taxon>Tracheophyta</taxon>
        <taxon>Spermatophyta</taxon>
        <taxon>Magnoliopsida</taxon>
        <taxon>eudicotyledons</taxon>
        <taxon>Gunneridae</taxon>
        <taxon>Pentapetalae</taxon>
        <taxon>asterids</taxon>
        <taxon>campanulids</taxon>
        <taxon>Escalloniales</taxon>
        <taxon>Escalloniaceae</taxon>
        <taxon>Escallonia</taxon>
    </lineage>
</organism>
<evidence type="ECO:0000256" key="1">
    <source>
        <dbReference type="SAM" id="MobiDB-lite"/>
    </source>
</evidence>
<proteinExistence type="predicted"/>
<sequence>MSRPRSEEYKTNAAKLKQAAREAVADSEQCVMKHGVAKAAIDLPHAMILGCKAMSRPVRQSPKNNPINTHHYMKME</sequence>
<evidence type="ECO:0000313" key="2">
    <source>
        <dbReference type="EMBL" id="KAK3043207.1"/>
    </source>
</evidence>
<gene>
    <name evidence="2" type="ORF">RJ639_001640</name>
</gene>
<name>A0AA88XAQ2_9ASTE</name>
<dbReference type="AlphaFoldDB" id="A0AA88XAQ2"/>
<dbReference type="Proteomes" id="UP001188597">
    <property type="component" value="Unassembled WGS sequence"/>
</dbReference>
<dbReference type="EMBL" id="JAVXUP010000009">
    <property type="protein sequence ID" value="KAK3043207.1"/>
    <property type="molecule type" value="Genomic_DNA"/>
</dbReference>
<comment type="caution">
    <text evidence="2">The sequence shown here is derived from an EMBL/GenBank/DDBJ whole genome shotgun (WGS) entry which is preliminary data.</text>
</comment>